<dbReference type="EMBL" id="UINC01117013">
    <property type="protein sequence ID" value="SVC89146.1"/>
    <property type="molecule type" value="Genomic_DNA"/>
</dbReference>
<sequence>MPKPLILAKDKHVINWALESVNLSECNLIFIVRV</sequence>
<gene>
    <name evidence="1" type="ORF">METZ01_LOCUS342000</name>
</gene>
<name>A0A382QUK6_9ZZZZ</name>
<feature type="non-terminal residue" evidence="1">
    <location>
        <position position="34"/>
    </location>
</feature>
<evidence type="ECO:0000313" key="1">
    <source>
        <dbReference type="EMBL" id="SVC89146.1"/>
    </source>
</evidence>
<reference evidence="1" key="1">
    <citation type="submission" date="2018-05" db="EMBL/GenBank/DDBJ databases">
        <authorList>
            <person name="Lanie J.A."/>
            <person name="Ng W.-L."/>
            <person name="Kazmierczak K.M."/>
            <person name="Andrzejewski T.M."/>
            <person name="Davidsen T.M."/>
            <person name="Wayne K.J."/>
            <person name="Tettelin H."/>
            <person name="Glass J.I."/>
            <person name="Rusch D."/>
            <person name="Podicherti R."/>
            <person name="Tsui H.-C.T."/>
            <person name="Winkler M.E."/>
        </authorList>
    </citation>
    <scope>NUCLEOTIDE SEQUENCE</scope>
</reference>
<accession>A0A382QUK6</accession>
<organism evidence="1">
    <name type="scientific">marine metagenome</name>
    <dbReference type="NCBI Taxonomy" id="408172"/>
    <lineage>
        <taxon>unclassified sequences</taxon>
        <taxon>metagenomes</taxon>
        <taxon>ecological metagenomes</taxon>
    </lineage>
</organism>
<proteinExistence type="predicted"/>
<protein>
    <submittedName>
        <fullName evidence="1">Uncharacterized protein</fullName>
    </submittedName>
</protein>
<dbReference type="AlphaFoldDB" id="A0A382QUK6"/>
<feature type="non-terminal residue" evidence="1">
    <location>
        <position position="1"/>
    </location>
</feature>